<protein>
    <recommendedName>
        <fullName evidence="3">DUF1643 domain-containing protein</fullName>
    </recommendedName>
</protein>
<comment type="caution">
    <text evidence="1">The sequence shown here is derived from an EMBL/GenBank/DDBJ whole genome shotgun (WGS) entry which is preliminary data.</text>
</comment>
<accession>A0ABQ6D977</accession>
<evidence type="ECO:0008006" key="3">
    <source>
        <dbReference type="Google" id="ProtNLM"/>
    </source>
</evidence>
<name>A0ABQ6D977_9HYPH</name>
<keyword evidence="2" id="KW-1185">Reference proteome</keyword>
<evidence type="ECO:0000313" key="2">
    <source>
        <dbReference type="Proteomes" id="UP001156881"/>
    </source>
</evidence>
<evidence type="ECO:0000313" key="1">
    <source>
        <dbReference type="EMBL" id="GLS46576.1"/>
    </source>
</evidence>
<gene>
    <name evidence="1" type="ORF">GCM10007884_45700</name>
</gene>
<dbReference type="EMBL" id="BSPG01000045">
    <property type="protein sequence ID" value="GLS46576.1"/>
    <property type="molecule type" value="Genomic_DNA"/>
</dbReference>
<organism evidence="1 2">
    <name type="scientific">Methylobacterium brachythecii</name>
    <dbReference type="NCBI Taxonomy" id="1176177"/>
    <lineage>
        <taxon>Bacteria</taxon>
        <taxon>Pseudomonadati</taxon>
        <taxon>Pseudomonadota</taxon>
        <taxon>Alphaproteobacteria</taxon>
        <taxon>Hyphomicrobiales</taxon>
        <taxon>Methylobacteriaceae</taxon>
        <taxon>Methylobacterium</taxon>
    </lineage>
</organism>
<sequence>MRGLFELDAPAAKGSAIISECGLYRYRLERRTSVGPCGRVAAVIMANPSTADADTDDATIRKGLGFAERNDIGQLIVGNKFAFRATDIKASRTAPDPVGPENDRHLEAIMREDDFHLVAWGPLSKLPPNLRTRWRAVARIAERVGCRLHALATAQCGHPKHRLMLSYHCMPAPWVSAPPFPLNEEEARW</sequence>
<proteinExistence type="predicted"/>
<dbReference type="Proteomes" id="UP001156881">
    <property type="component" value="Unassembled WGS sequence"/>
</dbReference>
<dbReference type="RefSeq" id="WP_183513553.1">
    <property type="nucleotide sequence ID" value="NZ_BSPG01000045.1"/>
</dbReference>
<dbReference type="Pfam" id="PF07799">
    <property type="entry name" value="DUF1643"/>
    <property type="match status" value="1"/>
</dbReference>
<dbReference type="InterPro" id="IPR012441">
    <property type="entry name" value="DUF1643"/>
</dbReference>
<reference evidence="2" key="1">
    <citation type="journal article" date="2019" name="Int. J. Syst. Evol. Microbiol.">
        <title>The Global Catalogue of Microorganisms (GCM) 10K type strain sequencing project: providing services to taxonomists for standard genome sequencing and annotation.</title>
        <authorList>
            <consortium name="The Broad Institute Genomics Platform"/>
            <consortium name="The Broad Institute Genome Sequencing Center for Infectious Disease"/>
            <person name="Wu L."/>
            <person name="Ma J."/>
        </authorList>
    </citation>
    <scope>NUCLEOTIDE SEQUENCE [LARGE SCALE GENOMIC DNA]</scope>
    <source>
        <strain evidence="2">NBRC 107710</strain>
    </source>
</reference>